<evidence type="ECO:0000313" key="9">
    <source>
        <dbReference type="EMBL" id="PIQ72764.1"/>
    </source>
</evidence>
<dbReference type="AlphaFoldDB" id="A0A2H0KQU9"/>
<dbReference type="InterPro" id="IPR019927">
    <property type="entry name" value="Ribosomal_uL3_bac/org-type"/>
</dbReference>
<proteinExistence type="inferred from homology"/>
<keyword evidence="5" id="KW-0687">Ribonucleoprotein</keyword>
<name>A0A2H0KQU9_9BACT</name>
<dbReference type="GO" id="GO:0022625">
    <property type="term" value="C:cytosolic large ribosomal subunit"/>
    <property type="evidence" value="ECO:0007669"/>
    <property type="project" value="TreeGrafter"/>
</dbReference>
<dbReference type="EMBL" id="PCVL01000012">
    <property type="protein sequence ID" value="PIQ72764.1"/>
    <property type="molecule type" value="Genomic_DNA"/>
</dbReference>
<evidence type="ECO:0000256" key="8">
    <source>
        <dbReference type="SAM" id="MobiDB-lite"/>
    </source>
</evidence>
<dbReference type="PANTHER" id="PTHR11229:SF16">
    <property type="entry name" value="LARGE RIBOSOMAL SUBUNIT PROTEIN UL3C"/>
    <property type="match status" value="1"/>
</dbReference>
<comment type="similarity">
    <text evidence="1">Belongs to the universal ribosomal protein uL3 family.</text>
</comment>
<dbReference type="FunFam" id="2.40.30.10:FF:000004">
    <property type="entry name" value="50S ribosomal protein L3"/>
    <property type="match status" value="1"/>
</dbReference>
<keyword evidence="2" id="KW-0699">rRNA-binding</keyword>
<evidence type="ECO:0000256" key="3">
    <source>
        <dbReference type="ARBA" id="ARBA00022884"/>
    </source>
</evidence>
<dbReference type="GO" id="GO:0006412">
    <property type="term" value="P:translation"/>
    <property type="evidence" value="ECO:0007669"/>
    <property type="project" value="InterPro"/>
</dbReference>
<keyword evidence="4 9" id="KW-0689">Ribosomal protein</keyword>
<feature type="region of interest" description="Disordered" evidence="8">
    <location>
        <begin position="159"/>
        <end position="183"/>
    </location>
</feature>
<dbReference type="PANTHER" id="PTHR11229">
    <property type="entry name" value="50S RIBOSOMAL PROTEIN L3"/>
    <property type="match status" value="1"/>
</dbReference>
<sequence>MPAFILGAKSTQSQRFDDKGERIPTTFIKTDSCWLTDVKMPSKHGYFSVKLGFGQIKNIKRPVQKELEKAGIKTPLRFLREFRLEDYGDKVKFIEEPASAEASAGKGKKGIAIGETKIYVGEVVKPTVFLKKGDKVSVSGISKGKGFQGVVKRHHFKGGLRTHGQSHGERAPGSIGMTTTPGRVFKGKRMAGRMGNDRVTVKGLEVVEVKDDGIVVRGLVPGHKGGLLEVRS</sequence>
<dbReference type="GO" id="GO:0019843">
    <property type="term" value="F:rRNA binding"/>
    <property type="evidence" value="ECO:0007669"/>
    <property type="project" value="UniProtKB-KW"/>
</dbReference>
<evidence type="ECO:0000256" key="6">
    <source>
        <dbReference type="ARBA" id="ARBA00035243"/>
    </source>
</evidence>
<reference evidence="9 10" key="1">
    <citation type="submission" date="2017-09" db="EMBL/GenBank/DDBJ databases">
        <title>Depth-based differentiation of microbial function through sediment-hosted aquifers and enrichment of novel symbionts in the deep terrestrial subsurface.</title>
        <authorList>
            <person name="Probst A.J."/>
            <person name="Ladd B."/>
            <person name="Jarett J.K."/>
            <person name="Geller-Mcgrath D.E."/>
            <person name="Sieber C.M."/>
            <person name="Emerson J.B."/>
            <person name="Anantharaman K."/>
            <person name="Thomas B.C."/>
            <person name="Malmstrom R."/>
            <person name="Stieglmeier M."/>
            <person name="Klingl A."/>
            <person name="Woyke T."/>
            <person name="Ryan C.M."/>
            <person name="Banfield J.F."/>
        </authorList>
    </citation>
    <scope>NUCLEOTIDE SEQUENCE [LARGE SCALE GENOMIC DNA]</scope>
    <source>
        <strain evidence="9">CG11_big_fil_rev_8_21_14_0_20_35_14</strain>
    </source>
</reference>
<dbReference type="SUPFAM" id="SSF50447">
    <property type="entry name" value="Translation proteins"/>
    <property type="match status" value="1"/>
</dbReference>
<evidence type="ECO:0000256" key="4">
    <source>
        <dbReference type="ARBA" id="ARBA00022980"/>
    </source>
</evidence>
<dbReference type="Proteomes" id="UP000229570">
    <property type="component" value="Unassembled WGS sequence"/>
</dbReference>
<dbReference type="Pfam" id="PF00297">
    <property type="entry name" value="Ribosomal_L3"/>
    <property type="match status" value="1"/>
</dbReference>
<gene>
    <name evidence="9" type="primary">rplC</name>
    <name evidence="9" type="ORF">COV86_01040</name>
</gene>
<dbReference type="Gene3D" id="3.30.160.810">
    <property type="match status" value="1"/>
</dbReference>
<accession>A0A2H0KQU9</accession>
<evidence type="ECO:0000256" key="7">
    <source>
        <dbReference type="ARBA" id="ARBA00035457"/>
    </source>
</evidence>
<organism evidence="9 10">
    <name type="scientific">Candidatus Roizmanbacteria bacterium CG11_big_fil_rev_8_21_14_0_20_35_14</name>
    <dbReference type="NCBI Taxonomy" id="1974855"/>
    <lineage>
        <taxon>Bacteria</taxon>
        <taxon>Candidatus Roizmaniibacteriota</taxon>
    </lineage>
</organism>
<protein>
    <recommendedName>
        <fullName evidence="6">Large ribosomal subunit protein uL3</fullName>
    </recommendedName>
    <alternativeName>
        <fullName evidence="7">50S ribosomal protein L3</fullName>
    </alternativeName>
</protein>
<evidence type="ECO:0000256" key="5">
    <source>
        <dbReference type="ARBA" id="ARBA00023274"/>
    </source>
</evidence>
<dbReference type="InterPro" id="IPR000597">
    <property type="entry name" value="Ribosomal_uL3"/>
</dbReference>
<comment type="caution">
    <text evidence="9">The sequence shown here is derived from an EMBL/GenBank/DDBJ whole genome shotgun (WGS) entry which is preliminary data.</text>
</comment>
<evidence type="ECO:0000256" key="2">
    <source>
        <dbReference type="ARBA" id="ARBA00022730"/>
    </source>
</evidence>
<dbReference type="InterPro" id="IPR009000">
    <property type="entry name" value="Transl_B-barrel_sf"/>
</dbReference>
<evidence type="ECO:0000313" key="10">
    <source>
        <dbReference type="Proteomes" id="UP000229570"/>
    </source>
</evidence>
<dbReference type="GO" id="GO:0003735">
    <property type="term" value="F:structural constituent of ribosome"/>
    <property type="evidence" value="ECO:0007669"/>
    <property type="project" value="InterPro"/>
</dbReference>
<dbReference type="Gene3D" id="2.40.30.10">
    <property type="entry name" value="Translation factors"/>
    <property type="match status" value="1"/>
</dbReference>
<keyword evidence="3" id="KW-0694">RNA-binding</keyword>
<evidence type="ECO:0000256" key="1">
    <source>
        <dbReference type="ARBA" id="ARBA00006540"/>
    </source>
</evidence>